<feature type="domain" description="Solute-binding protein family 5" evidence="1">
    <location>
        <begin position="87"/>
        <end position="415"/>
    </location>
</feature>
<dbReference type="GO" id="GO:0043190">
    <property type="term" value="C:ATP-binding cassette (ABC) transporter complex"/>
    <property type="evidence" value="ECO:0007669"/>
    <property type="project" value="InterPro"/>
</dbReference>
<dbReference type="PIRSF" id="PIRSF002741">
    <property type="entry name" value="MppA"/>
    <property type="match status" value="1"/>
</dbReference>
<dbReference type="InterPro" id="IPR039424">
    <property type="entry name" value="SBP_5"/>
</dbReference>
<dbReference type="eggNOG" id="COG0747">
    <property type="taxonomic scope" value="Bacteria"/>
</dbReference>
<dbReference type="GO" id="GO:0015833">
    <property type="term" value="P:peptide transport"/>
    <property type="evidence" value="ECO:0007669"/>
    <property type="project" value="TreeGrafter"/>
</dbReference>
<dbReference type="HOGENOM" id="CLU_017028_7_3_6"/>
<dbReference type="CDD" id="cd00995">
    <property type="entry name" value="PBP2_NikA_DppA_OppA_like"/>
    <property type="match status" value="1"/>
</dbReference>
<dbReference type="InterPro" id="IPR000914">
    <property type="entry name" value="SBP_5_dom"/>
</dbReference>
<dbReference type="STRING" id="631362.Thi970DRAFT_01524"/>
<dbReference type="PANTHER" id="PTHR30290">
    <property type="entry name" value="PERIPLASMIC BINDING COMPONENT OF ABC TRANSPORTER"/>
    <property type="match status" value="1"/>
</dbReference>
<dbReference type="GO" id="GO:0030288">
    <property type="term" value="C:outer membrane-bounded periplasmic space"/>
    <property type="evidence" value="ECO:0007669"/>
    <property type="project" value="UniProtKB-ARBA"/>
</dbReference>
<name>H8Z0T8_9GAMM</name>
<dbReference type="AlphaFoldDB" id="H8Z0T8"/>
<organism evidence="2 3">
    <name type="scientific">Thiorhodovibrio frisius</name>
    <dbReference type="NCBI Taxonomy" id="631362"/>
    <lineage>
        <taxon>Bacteria</taxon>
        <taxon>Pseudomonadati</taxon>
        <taxon>Pseudomonadota</taxon>
        <taxon>Gammaproteobacteria</taxon>
        <taxon>Chromatiales</taxon>
        <taxon>Chromatiaceae</taxon>
        <taxon>Thiorhodovibrio</taxon>
    </lineage>
</organism>
<dbReference type="SUPFAM" id="SSF53850">
    <property type="entry name" value="Periplasmic binding protein-like II"/>
    <property type="match status" value="1"/>
</dbReference>
<dbReference type="EMBL" id="JH603169">
    <property type="protein sequence ID" value="EIC21320.1"/>
    <property type="molecule type" value="Genomic_DNA"/>
</dbReference>
<dbReference type="GO" id="GO:1904680">
    <property type="term" value="F:peptide transmembrane transporter activity"/>
    <property type="evidence" value="ECO:0007669"/>
    <property type="project" value="TreeGrafter"/>
</dbReference>
<dbReference type="Gene3D" id="3.40.190.10">
    <property type="entry name" value="Periplasmic binding protein-like II"/>
    <property type="match status" value="1"/>
</dbReference>
<sequence>MHNSQHQRALKTCYHPRWPLLRHLLGLWACLLLVACGAPNEPDSVIRFGIANSARNLDPRHATDATSERVNHLLYRTLVDFDDTGQVVPGLATWEQLSARRYRFALGQEGRRFSDGSWLTAADVAATYQSLLDPATGSPHGSQLDLIEEIRLLDEDHLEFVLSRSDPLFPSYLGLGILPAKAVAAGRDFARAPLGSGPFLVRDWPETGRLLLERRRDGQRIELVTVKDPNVRVMKLLRGEVQMLQNDLAPELVDYLREQSAVVVETRPGVNFAYLGFNLEDPLLSQRQLRLAIAHAIDREAILKYLFRGLGRPAQALLPPEHWAGAPDLKPYAHDPQRARELLAELGYGPERPLQLSYKTSSDPFRLRVASVIQAQLKPVGIELRIRSYDWGTFFGDIKAGRFQLYSLTWVGVRGPDIFRYVFHSESLPPKGANRGRFRDARVDDLIDRAGMTEGLAERARLYRELQARLLRELPYVPLWYEDQILARRAEISGYRLAPDGDYDGLESVVTSRAQVRAGRSGVRGAVASRQ</sequence>
<dbReference type="Proteomes" id="UP000002964">
    <property type="component" value="Unassembled WGS sequence"/>
</dbReference>
<keyword evidence="3" id="KW-1185">Reference proteome</keyword>
<accession>H8Z0T8</accession>
<reference evidence="3" key="1">
    <citation type="submission" date="2011-06" db="EMBL/GenBank/DDBJ databases">
        <authorList>
            <consortium name="US DOE Joint Genome Institute (JGI-PGF)"/>
            <person name="Lucas S."/>
            <person name="Han J."/>
            <person name="Lapidus A."/>
            <person name="Cheng J.-F."/>
            <person name="Goodwin L."/>
            <person name="Pitluck S."/>
            <person name="Peters L."/>
            <person name="Land M.L."/>
            <person name="Hauser L."/>
            <person name="Vogl K."/>
            <person name="Liu Z."/>
            <person name="Overmann J."/>
            <person name="Frigaard N.-U."/>
            <person name="Bryant D.A."/>
            <person name="Woyke T.J."/>
        </authorList>
    </citation>
    <scope>NUCLEOTIDE SEQUENCE [LARGE SCALE GENOMIC DNA]</scope>
    <source>
        <strain evidence="3">970</strain>
    </source>
</reference>
<dbReference type="Gene3D" id="3.10.105.10">
    <property type="entry name" value="Dipeptide-binding Protein, Domain 3"/>
    <property type="match status" value="1"/>
</dbReference>
<dbReference type="RefSeq" id="WP_009147905.1">
    <property type="nucleotide sequence ID" value="NZ_CP121471.1"/>
</dbReference>
<dbReference type="InterPro" id="IPR030678">
    <property type="entry name" value="Peptide/Ni-bd"/>
</dbReference>
<evidence type="ECO:0000313" key="3">
    <source>
        <dbReference type="Proteomes" id="UP000002964"/>
    </source>
</evidence>
<dbReference type="Gene3D" id="3.90.76.10">
    <property type="entry name" value="Dipeptide-binding Protein, Domain 1"/>
    <property type="match status" value="1"/>
</dbReference>
<protein>
    <submittedName>
        <fullName evidence="2">ABC-type dipeptide transport system, periplasmic component</fullName>
    </submittedName>
</protein>
<dbReference type="Pfam" id="PF00496">
    <property type="entry name" value="SBP_bac_5"/>
    <property type="match status" value="1"/>
</dbReference>
<reference evidence="2 3" key="2">
    <citation type="submission" date="2011-11" db="EMBL/GenBank/DDBJ databases">
        <authorList>
            <consortium name="US DOE Joint Genome Institute"/>
            <person name="Lucas S."/>
            <person name="Han J."/>
            <person name="Lapidus A."/>
            <person name="Cheng J.-F."/>
            <person name="Goodwin L."/>
            <person name="Pitluck S."/>
            <person name="Peters L."/>
            <person name="Ovchinnikova G."/>
            <person name="Zhang X."/>
            <person name="Detter J.C."/>
            <person name="Han C."/>
            <person name="Tapia R."/>
            <person name="Land M."/>
            <person name="Hauser L."/>
            <person name="Kyrpides N."/>
            <person name="Ivanova N."/>
            <person name="Pagani I."/>
            <person name="Vogl K."/>
            <person name="Liu Z."/>
            <person name="Overmann J."/>
            <person name="Frigaard N.-U."/>
            <person name="Bryant D."/>
            <person name="Woyke T."/>
        </authorList>
    </citation>
    <scope>NUCLEOTIDE SEQUENCE [LARGE SCALE GENOMIC DNA]</scope>
    <source>
        <strain evidence="2 3">970</strain>
    </source>
</reference>
<gene>
    <name evidence="2" type="ORF">Thi970DRAFT_01524</name>
</gene>
<evidence type="ECO:0000259" key="1">
    <source>
        <dbReference type="Pfam" id="PF00496"/>
    </source>
</evidence>
<evidence type="ECO:0000313" key="2">
    <source>
        <dbReference type="EMBL" id="EIC21320.1"/>
    </source>
</evidence>
<proteinExistence type="predicted"/>